<dbReference type="GO" id="GO:0003735">
    <property type="term" value="F:structural constituent of ribosome"/>
    <property type="evidence" value="ECO:0007669"/>
    <property type="project" value="InterPro"/>
</dbReference>
<dbReference type="OrthoDB" id="1654884at2759"/>
<dbReference type="InterPro" id="IPR036967">
    <property type="entry name" value="Ribosomal_uS11_sf"/>
</dbReference>
<evidence type="ECO:0000256" key="2">
    <source>
        <dbReference type="ARBA" id="ARBA00022980"/>
    </source>
</evidence>
<proteinExistence type="inferred from homology"/>
<evidence type="ECO:0000256" key="3">
    <source>
        <dbReference type="ARBA" id="ARBA00023274"/>
    </source>
</evidence>
<dbReference type="AlphaFoldDB" id="A0A0L0HEP8"/>
<dbReference type="VEuPathDB" id="FungiDB:SPPG_05307"/>
<gene>
    <name evidence="4" type="ORF">SPPG_05307</name>
</gene>
<dbReference type="SUPFAM" id="SSF53137">
    <property type="entry name" value="Translational machinery components"/>
    <property type="match status" value="1"/>
</dbReference>
<dbReference type="Gene3D" id="3.30.420.80">
    <property type="entry name" value="Ribosomal protein S11"/>
    <property type="match status" value="1"/>
</dbReference>
<evidence type="ECO:0000313" key="5">
    <source>
        <dbReference type="Proteomes" id="UP000053201"/>
    </source>
</evidence>
<dbReference type="OMA" id="KHNTHLC"/>
<dbReference type="InterPro" id="IPR001971">
    <property type="entry name" value="Ribosomal_uS11"/>
</dbReference>
<evidence type="ECO:0008006" key="6">
    <source>
        <dbReference type="Google" id="ProtNLM"/>
    </source>
</evidence>
<keyword evidence="3" id="KW-0687">Ribonucleoprotein</keyword>
<keyword evidence="2" id="KW-0689">Ribosomal protein</keyword>
<dbReference type="InParanoid" id="A0A0L0HEP8"/>
<dbReference type="RefSeq" id="XP_016607975.1">
    <property type="nucleotide sequence ID" value="XM_016753530.1"/>
</dbReference>
<dbReference type="GO" id="GO:1990904">
    <property type="term" value="C:ribonucleoprotein complex"/>
    <property type="evidence" value="ECO:0007669"/>
    <property type="project" value="UniProtKB-KW"/>
</dbReference>
<dbReference type="HAMAP" id="MF_01310">
    <property type="entry name" value="Ribosomal_uS11"/>
    <property type="match status" value="1"/>
</dbReference>
<dbReference type="eggNOG" id="KOG0408">
    <property type="taxonomic scope" value="Eukaryota"/>
</dbReference>
<dbReference type="Proteomes" id="UP000053201">
    <property type="component" value="Unassembled WGS sequence"/>
</dbReference>
<dbReference type="EMBL" id="KQ257457">
    <property type="protein sequence ID" value="KNC99935.1"/>
    <property type="molecule type" value="Genomic_DNA"/>
</dbReference>
<comment type="similarity">
    <text evidence="1">Belongs to the universal ribosomal protein uS11 family.</text>
</comment>
<dbReference type="GO" id="GO:0006412">
    <property type="term" value="P:translation"/>
    <property type="evidence" value="ECO:0007669"/>
    <property type="project" value="InterPro"/>
</dbReference>
<reference evidence="4 5" key="1">
    <citation type="submission" date="2009-08" db="EMBL/GenBank/DDBJ databases">
        <title>The Genome Sequence of Spizellomyces punctatus strain DAOM BR117.</title>
        <authorList>
            <consortium name="The Broad Institute Genome Sequencing Platform"/>
            <person name="Russ C."/>
            <person name="Cuomo C."/>
            <person name="Shea T."/>
            <person name="Young S.K."/>
            <person name="Zeng Q."/>
            <person name="Koehrsen M."/>
            <person name="Haas B."/>
            <person name="Borodovsky M."/>
            <person name="Guigo R."/>
            <person name="Alvarado L."/>
            <person name="Berlin A."/>
            <person name="Bochicchio J."/>
            <person name="Borenstein D."/>
            <person name="Chapman S."/>
            <person name="Chen Z."/>
            <person name="Engels R."/>
            <person name="Freedman E."/>
            <person name="Gellesch M."/>
            <person name="Goldberg J."/>
            <person name="Griggs A."/>
            <person name="Gujja S."/>
            <person name="Heiman D."/>
            <person name="Hepburn T."/>
            <person name="Howarth C."/>
            <person name="Jen D."/>
            <person name="Larson L."/>
            <person name="Lewis B."/>
            <person name="Mehta T."/>
            <person name="Park D."/>
            <person name="Pearson M."/>
            <person name="Roberts A."/>
            <person name="Saif S."/>
            <person name="Shenoy N."/>
            <person name="Sisk P."/>
            <person name="Stolte C."/>
            <person name="Sykes S."/>
            <person name="Thomson T."/>
            <person name="Walk T."/>
            <person name="White J."/>
            <person name="Yandava C."/>
            <person name="Burger G."/>
            <person name="Gray M.W."/>
            <person name="Holland P.W.H."/>
            <person name="King N."/>
            <person name="Lang F.B.F."/>
            <person name="Roger A.J."/>
            <person name="Ruiz-Trillo I."/>
            <person name="Lander E."/>
            <person name="Nusbaum C."/>
        </authorList>
    </citation>
    <scope>NUCLEOTIDE SEQUENCE [LARGE SCALE GENOMIC DNA]</scope>
    <source>
        <strain evidence="4 5">DAOM BR117</strain>
    </source>
</reference>
<dbReference type="STRING" id="645134.A0A0L0HEP8"/>
<dbReference type="Pfam" id="PF00411">
    <property type="entry name" value="Ribosomal_S11"/>
    <property type="match status" value="1"/>
</dbReference>
<organism evidence="4 5">
    <name type="scientific">Spizellomyces punctatus (strain DAOM BR117)</name>
    <dbReference type="NCBI Taxonomy" id="645134"/>
    <lineage>
        <taxon>Eukaryota</taxon>
        <taxon>Fungi</taxon>
        <taxon>Fungi incertae sedis</taxon>
        <taxon>Chytridiomycota</taxon>
        <taxon>Chytridiomycota incertae sedis</taxon>
        <taxon>Chytridiomycetes</taxon>
        <taxon>Spizellomycetales</taxon>
        <taxon>Spizellomycetaceae</taxon>
        <taxon>Spizellomyces</taxon>
    </lineage>
</organism>
<evidence type="ECO:0000313" key="4">
    <source>
        <dbReference type="EMBL" id="KNC99935.1"/>
    </source>
</evidence>
<dbReference type="PANTHER" id="PTHR11759">
    <property type="entry name" value="40S RIBOSOMAL PROTEIN S14/30S RIBOSOMAL PROTEIN S11"/>
    <property type="match status" value="1"/>
</dbReference>
<keyword evidence="5" id="KW-1185">Reference proteome</keyword>
<dbReference type="GO" id="GO:0005840">
    <property type="term" value="C:ribosome"/>
    <property type="evidence" value="ECO:0007669"/>
    <property type="project" value="UniProtKB-KW"/>
</dbReference>
<dbReference type="GeneID" id="27688695"/>
<name>A0A0L0HEP8_SPIPD</name>
<protein>
    <recommendedName>
        <fullName evidence="6">Ribosomal protein S11</fullName>
    </recommendedName>
</protein>
<evidence type="ECO:0000256" key="1">
    <source>
        <dbReference type="ARBA" id="ARBA00006194"/>
    </source>
</evidence>
<accession>A0A0L0HEP8</accession>
<sequence length="255" mass="28012">MSSLRRLCLAAKQRPPALGRSVPNGTTVAWKSGACSRTFGTKGGFWDTKASPLGDSNGGESMTPLGSQLFDLLRTSTPKSKKAMEVDAEWKDFPKGRRENFGRASLISTASDMYIRPNFDNHYIVHVTANRNNTVCVLTNPEGNVLTWSSAGRLKLRKAARGTPDAGYQSVIHLTELASNLPAEKKASDKPKVYHGVNIQTEVMEKGIHLKLQGFGPGRDQAFRAILAAGWRITRVTDVTKVRHAGCRPPKRRRL</sequence>